<gene>
    <name evidence="6" type="ORF">DM194_19240</name>
</gene>
<feature type="transmembrane region" description="Helical" evidence="5">
    <location>
        <begin position="129"/>
        <end position="159"/>
    </location>
</feature>
<dbReference type="KEGG" id="azm:DM194_19240"/>
<feature type="transmembrane region" description="Helical" evidence="5">
    <location>
        <begin position="165"/>
        <end position="183"/>
    </location>
</feature>
<evidence type="ECO:0000313" key="6">
    <source>
        <dbReference type="EMBL" id="AWU96414.1"/>
    </source>
</evidence>
<keyword evidence="3 5" id="KW-1133">Transmembrane helix</keyword>
<dbReference type="Proteomes" id="UP000249605">
    <property type="component" value="Plasmid unnamed7"/>
</dbReference>
<feature type="transmembrane region" description="Helical" evidence="5">
    <location>
        <begin position="90"/>
        <end position="108"/>
    </location>
</feature>
<dbReference type="InterPro" id="IPR001046">
    <property type="entry name" value="NRAMP_fam"/>
</dbReference>
<dbReference type="PANTHER" id="PTHR11706">
    <property type="entry name" value="SOLUTE CARRIER PROTEIN FAMILY 11 MEMBER"/>
    <property type="match status" value="1"/>
</dbReference>
<dbReference type="EMBL" id="CP029831">
    <property type="protein sequence ID" value="AWU96414.1"/>
    <property type="molecule type" value="Genomic_DNA"/>
</dbReference>
<dbReference type="GO" id="GO:0005886">
    <property type="term" value="C:plasma membrane"/>
    <property type="evidence" value="ECO:0007669"/>
    <property type="project" value="TreeGrafter"/>
</dbReference>
<feature type="transmembrane region" description="Helical" evidence="5">
    <location>
        <begin position="389"/>
        <end position="407"/>
    </location>
</feature>
<evidence type="ECO:0000256" key="5">
    <source>
        <dbReference type="SAM" id="Phobius"/>
    </source>
</evidence>
<accession>A0A2U9SAA8</accession>
<proteinExistence type="predicted"/>
<reference evidence="6 7" key="1">
    <citation type="submission" date="2018-06" db="EMBL/GenBank/DDBJ databases">
        <title>Complete genome sequencing of Azospirillum sp. M2T2B2.</title>
        <authorList>
            <person name="Heo J."/>
            <person name="Kim S.-J."/>
            <person name="Kwon S.-W."/>
            <person name="Anandham R."/>
        </authorList>
    </citation>
    <scope>NUCLEOTIDE SEQUENCE [LARGE SCALE GENOMIC DNA]</scope>
    <source>
        <strain evidence="6 7">M2T2B2</strain>
        <plasmid evidence="6 7">unnamed7</plasmid>
    </source>
</reference>
<evidence type="ECO:0000256" key="2">
    <source>
        <dbReference type="ARBA" id="ARBA00022692"/>
    </source>
</evidence>
<keyword evidence="6" id="KW-0614">Plasmid</keyword>
<dbReference type="GO" id="GO:0005384">
    <property type="term" value="F:manganese ion transmembrane transporter activity"/>
    <property type="evidence" value="ECO:0007669"/>
    <property type="project" value="TreeGrafter"/>
</dbReference>
<dbReference type="Pfam" id="PF01566">
    <property type="entry name" value="Nramp"/>
    <property type="match status" value="1"/>
</dbReference>
<dbReference type="AlphaFoldDB" id="A0A2U9SAA8"/>
<feature type="transmembrane region" description="Helical" evidence="5">
    <location>
        <begin position="456"/>
        <end position="479"/>
    </location>
</feature>
<feature type="transmembrane region" description="Helical" evidence="5">
    <location>
        <begin position="413"/>
        <end position="435"/>
    </location>
</feature>
<feature type="transmembrane region" description="Helical" evidence="5">
    <location>
        <begin position="339"/>
        <end position="363"/>
    </location>
</feature>
<geneLocation type="plasmid" evidence="6 7">
    <name>unnamed7</name>
</geneLocation>
<name>A0A2U9SAA8_9PROT</name>
<feature type="transmembrane region" description="Helical" evidence="5">
    <location>
        <begin position="295"/>
        <end position="319"/>
    </location>
</feature>
<feature type="transmembrane region" description="Helical" evidence="5">
    <location>
        <begin position="221"/>
        <end position="241"/>
    </location>
</feature>
<evidence type="ECO:0000256" key="4">
    <source>
        <dbReference type="ARBA" id="ARBA00023136"/>
    </source>
</evidence>
<protein>
    <submittedName>
        <fullName evidence="6">Divalent metal cation transporter</fullName>
    </submittedName>
</protein>
<feature type="transmembrane region" description="Helical" evidence="5">
    <location>
        <begin position="190"/>
        <end position="209"/>
    </location>
</feature>
<keyword evidence="7" id="KW-1185">Reference proteome</keyword>
<evidence type="ECO:0000256" key="3">
    <source>
        <dbReference type="ARBA" id="ARBA00022989"/>
    </source>
</evidence>
<keyword evidence="4 5" id="KW-0472">Membrane</keyword>
<dbReference type="PANTHER" id="PTHR11706:SF3">
    <property type="entry name" value="METAL ION TRANSPORT PROTEIN"/>
    <property type="match status" value="1"/>
</dbReference>
<comment type="subcellular location">
    <subcellularLocation>
        <location evidence="1">Membrane</location>
        <topology evidence="1">Multi-pass membrane protein</topology>
    </subcellularLocation>
</comment>
<evidence type="ECO:0000313" key="7">
    <source>
        <dbReference type="Proteomes" id="UP000249605"/>
    </source>
</evidence>
<evidence type="ECO:0000256" key="1">
    <source>
        <dbReference type="ARBA" id="ARBA00004141"/>
    </source>
</evidence>
<organism evidence="6 7">
    <name type="scientific">Azospirillum ramasamyi</name>
    <dbReference type="NCBI Taxonomy" id="682998"/>
    <lineage>
        <taxon>Bacteria</taxon>
        <taxon>Pseudomonadati</taxon>
        <taxon>Pseudomonadota</taxon>
        <taxon>Alphaproteobacteria</taxon>
        <taxon>Rhodospirillales</taxon>
        <taxon>Azospirillaceae</taxon>
        <taxon>Azospirillum</taxon>
    </lineage>
</organism>
<dbReference type="GO" id="GO:0015086">
    <property type="term" value="F:cadmium ion transmembrane transporter activity"/>
    <property type="evidence" value="ECO:0007669"/>
    <property type="project" value="TreeGrafter"/>
</dbReference>
<sequence>MGRDRFNAHCREGQELSISSTNNAAIAADGAFGAADSGVAKKEIRLEAPGTGFMDTWKAMGPGIAAAMTGIGASHIMHAPTAGARFGYDLLWVILAAYIIKYCAFEFAHRYTMVKGETIINAYHRVGTWPLWFMIFQGLANTVGIAGRALGCAALMWAAFPFMPMEAWAVTILVGTVVILWLGSYSAVEGICKLLIIIFAVSCFVAFALQAPPPAEYLSRLLPTLPPVGAMLLFGAMFGYFPTTLEVAPMQSNWAVDKKAGMVKVNEMRAQGHTVHMDPDYMKKSLILFKRDMNISYIISMLSGMIFLIVGAAVLNPMGLVPKGSEMGTTIARIYTDTFGAWIFPVIIAGGVAALFSTVFTYFDGQARIFEECVVRLKKDWDNPRMRKLLYRGMQVLWLVAGIAVVFGLPEPIFVVQVASVMALVFSPVLFWLTIKAVKDNFTSDFERELLPTKFQFAWAWAGTGSLVLLTLYVLYYQFLG</sequence>
<dbReference type="GO" id="GO:0034755">
    <property type="term" value="P:iron ion transmembrane transport"/>
    <property type="evidence" value="ECO:0007669"/>
    <property type="project" value="TreeGrafter"/>
</dbReference>
<dbReference type="OrthoDB" id="9787548at2"/>
<keyword evidence="2 5" id="KW-0812">Transmembrane</keyword>
<dbReference type="NCBIfam" id="NF037982">
    <property type="entry name" value="Nramp_1"/>
    <property type="match status" value="1"/>
</dbReference>